<evidence type="ECO:0000313" key="3">
    <source>
        <dbReference type="Proteomes" id="UP000219559"/>
    </source>
</evidence>
<keyword evidence="1" id="KW-0812">Transmembrane</keyword>
<evidence type="ECO:0000256" key="1">
    <source>
        <dbReference type="SAM" id="Phobius"/>
    </source>
</evidence>
<feature type="transmembrane region" description="Helical" evidence="1">
    <location>
        <begin position="45"/>
        <end position="63"/>
    </location>
</feature>
<dbReference type="EMBL" id="NBWU01000007">
    <property type="protein sequence ID" value="PCE62826.1"/>
    <property type="molecule type" value="Genomic_DNA"/>
</dbReference>
<reference evidence="2 3" key="1">
    <citation type="submission" date="2017-04" db="EMBL/GenBank/DDBJ databases">
        <title>A new member of the family Flavobacteriaceae isolated from ascidians.</title>
        <authorList>
            <person name="Chen L."/>
        </authorList>
    </citation>
    <scope>NUCLEOTIDE SEQUENCE [LARGE SCALE GENOMIC DNA]</scope>
    <source>
        <strain evidence="2 3">HQA918</strain>
    </source>
</reference>
<dbReference type="AlphaFoldDB" id="A0A2A4G4C7"/>
<sequence length="98" mass="11117">MKTNPNISSLLSRLSFLNVAMVLHLAVCFWFLISFWLPLENAKGWGFIKIQLLIALGFLGLWLDCKLRESITDRAICNVSGALITILILVWSTLLFHL</sequence>
<dbReference type="Proteomes" id="UP000219559">
    <property type="component" value="Unassembled WGS sequence"/>
</dbReference>
<organism evidence="2 3">
    <name type="scientific">Sediminicola luteus</name>
    <dbReference type="NCBI Taxonomy" id="319238"/>
    <lineage>
        <taxon>Bacteria</taxon>
        <taxon>Pseudomonadati</taxon>
        <taxon>Bacteroidota</taxon>
        <taxon>Flavobacteriia</taxon>
        <taxon>Flavobacteriales</taxon>
        <taxon>Flavobacteriaceae</taxon>
        <taxon>Sediminicola</taxon>
    </lineage>
</organism>
<comment type="caution">
    <text evidence="2">The sequence shown here is derived from an EMBL/GenBank/DDBJ whole genome shotgun (WGS) entry which is preliminary data.</text>
</comment>
<feature type="transmembrane region" description="Helical" evidence="1">
    <location>
        <begin position="75"/>
        <end position="96"/>
    </location>
</feature>
<proteinExistence type="predicted"/>
<name>A0A2A4G4C7_9FLAO</name>
<protein>
    <submittedName>
        <fullName evidence="2">Uncharacterized protein</fullName>
    </submittedName>
</protein>
<gene>
    <name evidence="2" type="ORF">B7P33_16225</name>
</gene>
<accession>A0A2A4G4C7</accession>
<keyword evidence="1" id="KW-1133">Transmembrane helix</keyword>
<keyword evidence="1" id="KW-0472">Membrane</keyword>
<feature type="transmembrane region" description="Helical" evidence="1">
    <location>
        <begin position="16"/>
        <end position="39"/>
    </location>
</feature>
<keyword evidence="3" id="KW-1185">Reference proteome</keyword>
<evidence type="ECO:0000313" key="2">
    <source>
        <dbReference type="EMBL" id="PCE62826.1"/>
    </source>
</evidence>